<organism evidence="1 2">
    <name type="scientific">Colletotrichum cuscutae</name>
    <dbReference type="NCBI Taxonomy" id="1209917"/>
    <lineage>
        <taxon>Eukaryota</taxon>
        <taxon>Fungi</taxon>
        <taxon>Dikarya</taxon>
        <taxon>Ascomycota</taxon>
        <taxon>Pezizomycotina</taxon>
        <taxon>Sordariomycetes</taxon>
        <taxon>Hypocreomycetidae</taxon>
        <taxon>Glomerellales</taxon>
        <taxon>Glomerellaceae</taxon>
        <taxon>Colletotrichum</taxon>
        <taxon>Colletotrichum acutatum species complex</taxon>
    </lineage>
</organism>
<gene>
    <name evidence="1" type="ORF">CCUS01_07874</name>
</gene>
<evidence type="ECO:0000313" key="1">
    <source>
        <dbReference type="EMBL" id="KAK1464627.1"/>
    </source>
</evidence>
<evidence type="ECO:0000313" key="2">
    <source>
        <dbReference type="Proteomes" id="UP001239213"/>
    </source>
</evidence>
<protein>
    <submittedName>
        <fullName evidence="1">Uncharacterized protein</fullName>
    </submittedName>
</protein>
<dbReference type="AlphaFoldDB" id="A0AAI9UYY8"/>
<proteinExistence type="predicted"/>
<reference evidence="1" key="1">
    <citation type="submission" date="2016-11" db="EMBL/GenBank/DDBJ databases">
        <title>The genome sequence of Colletotrichum cuscutae.</title>
        <authorList>
            <person name="Baroncelli R."/>
        </authorList>
    </citation>
    <scope>NUCLEOTIDE SEQUENCE</scope>
    <source>
        <strain evidence="1">IMI 304802</strain>
    </source>
</reference>
<keyword evidence="2" id="KW-1185">Reference proteome</keyword>
<comment type="caution">
    <text evidence="1">The sequence shown here is derived from an EMBL/GenBank/DDBJ whole genome shotgun (WGS) entry which is preliminary data.</text>
</comment>
<accession>A0AAI9UYY8</accession>
<sequence length="45" mass="5239">MTRNHPGYLRGEGSPIKLSKVPYKWTPRTYRPECGFRNTRDSTPS</sequence>
<name>A0AAI9UYY8_9PEZI</name>
<dbReference type="Proteomes" id="UP001239213">
    <property type="component" value="Unassembled WGS sequence"/>
</dbReference>
<dbReference type="EMBL" id="MPDP01000264">
    <property type="protein sequence ID" value="KAK1464627.1"/>
    <property type="molecule type" value="Genomic_DNA"/>
</dbReference>